<comment type="caution">
    <text evidence="3">The sequence shown here is derived from an EMBL/GenBank/DDBJ whole genome shotgun (WGS) entry which is preliminary data.</text>
</comment>
<keyword evidence="2" id="KW-1133">Transmembrane helix</keyword>
<dbReference type="EMBL" id="JAFJYH010000034">
    <property type="protein sequence ID" value="KAG4423468.1"/>
    <property type="molecule type" value="Genomic_DNA"/>
</dbReference>
<feature type="coiled-coil region" evidence="1">
    <location>
        <begin position="294"/>
        <end position="374"/>
    </location>
</feature>
<keyword evidence="4" id="KW-1185">Reference proteome</keyword>
<evidence type="ECO:0000313" key="4">
    <source>
        <dbReference type="Proteomes" id="UP000664132"/>
    </source>
</evidence>
<evidence type="ECO:0000313" key="3">
    <source>
        <dbReference type="EMBL" id="KAG4423468.1"/>
    </source>
</evidence>
<sequence>MNSGLNVQLNVRHTLLRLRNEYEAAKKIYIRQQARSDESQSQQSSLGRLGRLVQTICDLEILLLSYQETARIDAQRINLTNELAQAISEIGEFKFYATFGDYLAIINQEIKTSSFFAHRTALGFRDKTLDTTAKLVAEIQGEEAKKRDDKSASTPILDSINEAFEFVNDIFSSPDEIIRCFKAYATRNDTFHTGVKEMAEEGRLQDLYASLVRDRAHLEWLAITSEKKEEGLVVIEAVGNMFFATWDRDNGTGYVPSAFGTARFERGMKKRKAAGAKLNTDLVTKNPEKENAILERLREKKSIASRDADVLVEEHSRRSRYQNLSSFSEDLDKSRGDELRRQLEDLQVDHEASMKELQEVRKELEVQKACARRSAENGKESRRKKDLEIDSLRSQVFGLSLLSTTLLCTLVVVVLQCKR</sequence>
<organism evidence="3 4">
    <name type="scientific">Cadophora malorum</name>
    <dbReference type="NCBI Taxonomy" id="108018"/>
    <lineage>
        <taxon>Eukaryota</taxon>
        <taxon>Fungi</taxon>
        <taxon>Dikarya</taxon>
        <taxon>Ascomycota</taxon>
        <taxon>Pezizomycotina</taxon>
        <taxon>Leotiomycetes</taxon>
        <taxon>Helotiales</taxon>
        <taxon>Ploettnerulaceae</taxon>
        <taxon>Cadophora</taxon>
    </lineage>
</organism>
<dbReference type="AlphaFoldDB" id="A0A8H7WEX6"/>
<keyword evidence="2" id="KW-0472">Membrane</keyword>
<keyword evidence="2" id="KW-0812">Transmembrane</keyword>
<name>A0A8H7WEX6_9HELO</name>
<keyword evidence="1" id="KW-0175">Coiled coil</keyword>
<accession>A0A8H7WEX6</accession>
<gene>
    <name evidence="3" type="ORF">IFR04_003435</name>
</gene>
<proteinExistence type="predicted"/>
<evidence type="ECO:0000256" key="1">
    <source>
        <dbReference type="SAM" id="Coils"/>
    </source>
</evidence>
<protein>
    <submittedName>
        <fullName evidence="3">Uncharacterized protein</fullName>
    </submittedName>
</protein>
<feature type="transmembrane region" description="Helical" evidence="2">
    <location>
        <begin position="396"/>
        <end position="415"/>
    </location>
</feature>
<reference evidence="3" key="1">
    <citation type="submission" date="2021-02" db="EMBL/GenBank/DDBJ databases">
        <title>Genome sequence Cadophora malorum strain M34.</title>
        <authorList>
            <person name="Stefanovic E."/>
            <person name="Vu D."/>
            <person name="Scully C."/>
            <person name="Dijksterhuis J."/>
            <person name="Roader J."/>
            <person name="Houbraken J."/>
        </authorList>
    </citation>
    <scope>NUCLEOTIDE SEQUENCE</scope>
    <source>
        <strain evidence="3">M34</strain>
    </source>
</reference>
<dbReference type="Proteomes" id="UP000664132">
    <property type="component" value="Unassembled WGS sequence"/>
</dbReference>
<evidence type="ECO:0000256" key="2">
    <source>
        <dbReference type="SAM" id="Phobius"/>
    </source>
</evidence>